<dbReference type="GO" id="GO:0003735">
    <property type="term" value="F:structural constituent of ribosome"/>
    <property type="evidence" value="ECO:0007669"/>
    <property type="project" value="InterPro"/>
</dbReference>
<evidence type="ECO:0000256" key="2">
    <source>
        <dbReference type="ARBA" id="ARBA00023274"/>
    </source>
</evidence>
<dbReference type="InterPro" id="IPR036967">
    <property type="entry name" value="Ribosomal_uS11_sf"/>
</dbReference>
<dbReference type="RefSeq" id="XP_018469686.2">
    <property type="nucleotide sequence ID" value="XM_018614184.2"/>
</dbReference>
<dbReference type="GO" id="GO:0005840">
    <property type="term" value="C:ribosome"/>
    <property type="evidence" value="ECO:0007669"/>
    <property type="project" value="UniProtKB-KW"/>
</dbReference>
<evidence type="ECO:0000313" key="5">
    <source>
        <dbReference type="RefSeq" id="XP_018469686.2"/>
    </source>
</evidence>
<dbReference type="GeneID" id="108841425"/>
<sequence length="118" mass="14015">MMSIDGKLDAITPSEERTEDEAERGREETQGRGKSQTRQRRRQNQRKLKPRFRRRTFQKTIISCVSEMQGAWNHLNAREAPCHSWKQDQDTWCWCSEDVTPIPIDSTRRKSGRRGRRL</sequence>
<reference evidence="5" key="2">
    <citation type="submission" date="2025-08" db="UniProtKB">
        <authorList>
            <consortium name="RefSeq"/>
        </authorList>
    </citation>
    <scope>IDENTIFICATION</scope>
    <source>
        <tissue evidence="5">Leaf</tissue>
    </source>
</reference>
<organism evidence="4 5">
    <name type="scientific">Raphanus sativus</name>
    <name type="common">Radish</name>
    <name type="synonym">Raphanus raphanistrum var. sativus</name>
    <dbReference type="NCBI Taxonomy" id="3726"/>
    <lineage>
        <taxon>Eukaryota</taxon>
        <taxon>Viridiplantae</taxon>
        <taxon>Streptophyta</taxon>
        <taxon>Embryophyta</taxon>
        <taxon>Tracheophyta</taxon>
        <taxon>Spermatophyta</taxon>
        <taxon>Magnoliopsida</taxon>
        <taxon>eudicotyledons</taxon>
        <taxon>Gunneridae</taxon>
        <taxon>Pentapetalae</taxon>
        <taxon>rosids</taxon>
        <taxon>malvids</taxon>
        <taxon>Brassicales</taxon>
        <taxon>Brassicaceae</taxon>
        <taxon>Brassiceae</taxon>
        <taxon>Raphanus</taxon>
    </lineage>
</organism>
<dbReference type="KEGG" id="rsz:108841425"/>
<dbReference type="Gene3D" id="3.30.420.80">
    <property type="entry name" value="Ribosomal protein S11"/>
    <property type="match status" value="1"/>
</dbReference>
<reference evidence="4" key="1">
    <citation type="journal article" date="2019" name="Database">
        <title>The radish genome database (RadishGD): an integrated information resource for radish genomics.</title>
        <authorList>
            <person name="Yu H.J."/>
            <person name="Baek S."/>
            <person name="Lee Y.J."/>
            <person name="Cho A."/>
            <person name="Mun J.H."/>
        </authorList>
    </citation>
    <scope>NUCLEOTIDE SEQUENCE [LARGE SCALE GENOMIC DNA]</scope>
    <source>
        <strain evidence="4">cv. WK10039</strain>
    </source>
</reference>
<accession>A0A6J0MDV3</accession>
<dbReference type="GO" id="GO:0006412">
    <property type="term" value="P:translation"/>
    <property type="evidence" value="ECO:0007669"/>
    <property type="project" value="InterPro"/>
</dbReference>
<keyword evidence="1" id="KW-0689">Ribosomal protein</keyword>
<protein>
    <submittedName>
        <fullName evidence="5">Uncharacterized protein LOC108841425</fullName>
    </submittedName>
</protein>
<feature type="region of interest" description="Disordered" evidence="3">
    <location>
        <begin position="1"/>
        <end position="55"/>
    </location>
</feature>
<proteinExistence type="predicted"/>
<dbReference type="Proteomes" id="UP000504610">
    <property type="component" value="Chromosome 2"/>
</dbReference>
<evidence type="ECO:0000256" key="3">
    <source>
        <dbReference type="SAM" id="MobiDB-lite"/>
    </source>
</evidence>
<evidence type="ECO:0000256" key="1">
    <source>
        <dbReference type="ARBA" id="ARBA00022980"/>
    </source>
</evidence>
<keyword evidence="2" id="KW-0687">Ribonucleoprotein</keyword>
<evidence type="ECO:0000313" key="4">
    <source>
        <dbReference type="Proteomes" id="UP000504610"/>
    </source>
</evidence>
<dbReference type="GO" id="GO:1990904">
    <property type="term" value="C:ribonucleoprotein complex"/>
    <property type="evidence" value="ECO:0007669"/>
    <property type="project" value="UniProtKB-KW"/>
</dbReference>
<name>A0A6J0MDV3_RAPSA</name>
<dbReference type="AlphaFoldDB" id="A0A6J0MDV3"/>
<gene>
    <name evidence="5" type="primary">LOC108841425</name>
</gene>
<keyword evidence="4" id="KW-1185">Reference proteome</keyword>
<feature type="compositionally biased region" description="Basic residues" evidence="3">
    <location>
        <begin position="35"/>
        <end position="55"/>
    </location>
</feature>